<sequence length="272" mass="29368">MEVIVGLFDKLFKKRPDPDPVKKEKPADTPPPAPEVKKRTSWLDELADPDSPVHEKLKKLPEPPKEKTEPAQRIEVAVTVRHEYKKAEPIGELSHLEFGKPAGALGCFLNYEPRVLSGPTERQLAYLKDLGVFIPDGITKDDASCMISRATGEDDLESPGPELVALAVGLGVRFSAFIGAAGLLRQIVSQTGERDRAALFGYAVRQSLQGSSLGNMLEDPAAGSFYNFADQVVADPALLRSLNGREPADYIHPHKGTAIYKAAAVLFSGGGA</sequence>
<reference evidence="2" key="2">
    <citation type="journal article" date="2021" name="PeerJ">
        <title>Extensive microbial diversity within the chicken gut microbiome revealed by metagenomics and culture.</title>
        <authorList>
            <person name="Gilroy R."/>
            <person name="Ravi A."/>
            <person name="Getino M."/>
            <person name="Pursley I."/>
            <person name="Horton D.L."/>
            <person name="Alikhan N.F."/>
            <person name="Baker D."/>
            <person name="Gharbi K."/>
            <person name="Hall N."/>
            <person name="Watson M."/>
            <person name="Adriaenssens E.M."/>
            <person name="Foster-Nyarko E."/>
            <person name="Jarju S."/>
            <person name="Secka A."/>
            <person name="Antonio M."/>
            <person name="Oren A."/>
            <person name="Chaudhuri R.R."/>
            <person name="La Ragione R."/>
            <person name="Hildebrand F."/>
            <person name="Pallen M.J."/>
        </authorList>
    </citation>
    <scope>NUCLEOTIDE SEQUENCE</scope>
    <source>
        <strain evidence="2">ChiBcec16-1751</strain>
    </source>
</reference>
<proteinExistence type="predicted"/>
<comment type="caution">
    <text evidence="2">The sequence shown here is derived from an EMBL/GenBank/DDBJ whole genome shotgun (WGS) entry which is preliminary data.</text>
</comment>
<dbReference type="Proteomes" id="UP000886741">
    <property type="component" value="Unassembled WGS sequence"/>
</dbReference>
<feature type="compositionally biased region" description="Basic and acidic residues" evidence="1">
    <location>
        <begin position="51"/>
        <end position="71"/>
    </location>
</feature>
<reference evidence="2" key="1">
    <citation type="submission" date="2020-10" db="EMBL/GenBank/DDBJ databases">
        <authorList>
            <person name="Gilroy R."/>
        </authorList>
    </citation>
    <scope>NUCLEOTIDE SEQUENCE</scope>
    <source>
        <strain evidence="2">ChiBcec16-1751</strain>
    </source>
</reference>
<organism evidence="2 3">
    <name type="scientific">Candidatus Avoscillospira avistercoris</name>
    <dbReference type="NCBI Taxonomy" id="2840707"/>
    <lineage>
        <taxon>Bacteria</taxon>
        <taxon>Bacillati</taxon>
        <taxon>Bacillota</taxon>
        <taxon>Clostridia</taxon>
        <taxon>Eubacteriales</taxon>
        <taxon>Oscillospiraceae</taxon>
        <taxon>Oscillospiraceae incertae sedis</taxon>
        <taxon>Candidatus Avoscillospira</taxon>
    </lineage>
</organism>
<evidence type="ECO:0000313" key="3">
    <source>
        <dbReference type="Proteomes" id="UP000886741"/>
    </source>
</evidence>
<dbReference type="EMBL" id="DVJJ01000155">
    <property type="protein sequence ID" value="HIS65718.1"/>
    <property type="molecule type" value="Genomic_DNA"/>
</dbReference>
<name>A0A9D1FBA8_9FIRM</name>
<evidence type="ECO:0000313" key="2">
    <source>
        <dbReference type="EMBL" id="HIS65718.1"/>
    </source>
</evidence>
<feature type="compositionally biased region" description="Basic and acidic residues" evidence="1">
    <location>
        <begin position="13"/>
        <end position="27"/>
    </location>
</feature>
<feature type="region of interest" description="Disordered" evidence="1">
    <location>
        <begin position="13"/>
        <end position="71"/>
    </location>
</feature>
<gene>
    <name evidence="2" type="ORF">IAA83_10195</name>
</gene>
<accession>A0A9D1FBA8</accession>
<evidence type="ECO:0000256" key="1">
    <source>
        <dbReference type="SAM" id="MobiDB-lite"/>
    </source>
</evidence>
<protein>
    <submittedName>
        <fullName evidence="2">Uncharacterized protein</fullName>
    </submittedName>
</protein>
<dbReference type="AlphaFoldDB" id="A0A9D1FBA8"/>